<keyword evidence="4" id="KW-1185">Reference proteome</keyword>
<evidence type="ECO:0000256" key="1">
    <source>
        <dbReference type="SAM" id="SignalP"/>
    </source>
</evidence>
<proteinExistence type="predicted"/>
<dbReference type="Proteomes" id="UP001271890">
    <property type="component" value="Unassembled WGS sequence"/>
</dbReference>
<feature type="chain" id="PRO_5046433251" evidence="1">
    <location>
        <begin position="30"/>
        <end position="322"/>
    </location>
</feature>
<organism evidence="3 4">
    <name type="scientific">Xenorhabdus santafensis</name>
    <dbReference type="NCBI Taxonomy" id="2582833"/>
    <lineage>
        <taxon>Bacteria</taxon>
        <taxon>Pseudomonadati</taxon>
        <taxon>Pseudomonadota</taxon>
        <taxon>Gammaproteobacteria</taxon>
        <taxon>Enterobacterales</taxon>
        <taxon>Morganellaceae</taxon>
        <taxon>Xenorhabdus</taxon>
    </lineage>
</organism>
<evidence type="ECO:0000313" key="4">
    <source>
        <dbReference type="Proteomes" id="UP001271890"/>
    </source>
</evidence>
<dbReference type="RefSeq" id="WP_319929933.1">
    <property type="nucleotide sequence ID" value="NZ_VCDN01000031.1"/>
</dbReference>
<feature type="signal peptide" evidence="1">
    <location>
        <begin position="1"/>
        <end position="29"/>
    </location>
</feature>
<dbReference type="InterPro" id="IPR011050">
    <property type="entry name" value="Pectin_lyase_fold/virulence"/>
</dbReference>
<dbReference type="InterPro" id="IPR012334">
    <property type="entry name" value="Pectin_lyas_fold"/>
</dbReference>
<protein>
    <submittedName>
        <fullName evidence="3">Filamentous hemagglutinin N-terminal domain-containing protein</fullName>
    </submittedName>
</protein>
<accession>A0ABU4S9Q6</accession>
<dbReference type="NCBIfam" id="TIGR01901">
    <property type="entry name" value="adhes_NPXG"/>
    <property type="match status" value="1"/>
</dbReference>
<dbReference type="EMBL" id="VCDN01000031">
    <property type="protein sequence ID" value="MDX7987505.1"/>
    <property type="molecule type" value="Genomic_DNA"/>
</dbReference>
<feature type="domain" description="Filamentous haemagglutinin FhaB/tRNA nuclease CdiA-like TPS" evidence="2">
    <location>
        <begin position="44"/>
        <end position="160"/>
    </location>
</feature>
<comment type="caution">
    <text evidence="3">The sequence shown here is derived from an EMBL/GenBank/DDBJ whole genome shotgun (WGS) entry which is preliminary data.</text>
</comment>
<dbReference type="SMART" id="SM00912">
    <property type="entry name" value="Haemagg_act"/>
    <property type="match status" value="1"/>
</dbReference>
<dbReference type="InterPro" id="IPR008638">
    <property type="entry name" value="FhaB/CdiA-like_TPS"/>
</dbReference>
<gene>
    <name evidence="3" type="ORF">FE392_09200</name>
</gene>
<dbReference type="Gene3D" id="2.160.20.10">
    <property type="entry name" value="Single-stranded right-handed beta-helix, Pectin lyase-like"/>
    <property type="match status" value="1"/>
</dbReference>
<keyword evidence="1" id="KW-0732">Signal</keyword>
<name>A0ABU4S9Q6_9GAMM</name>
<dbReference type="SUPFAM" id="SSF51126">
    <property type="entry name" value="Pectin lyase-like"/>
    <property type="match status" value="1"/>
</dbReference>
<dbReference type="Pfam" id="PF05860">
    <property type="entry name" value="TPS"/>
    <property type="match status" value="1"/>
</dbReference>
<reference evidence="4" key="1">
    <citation type="journal article" date="2024" name="Toxins">
        <title>Genome Sequence Analysis of Native Xenorhabdus Strains Isolated from Entomopathogenic Nematodes in Argentina.</title>
        <authorList>
            <person name="Palma L."/>
            <person name="Frizzo L."/>
            <person name="Kaiser S."/>
            <person name="Berry C."/>
            <person name="Caballero P."/>
            <person name="Bode H.B."/>
            <person name="Del Valle E.E."/>
        </authorList>
    </citation>
    <scope>NUCLEOTIDE SEQUENCE [LARGE SCALE GENOMIC DNA]</scope>
    <source>
        <strain evidence="4">12</strain>
    </source>
</reference>
<sequence>MKKINKTKFLSKTILGCLISFTSMSSSFANPIIPDDGNTQVNQINNVPVVNIANPDEHGRSYNNYKEFNIGSQGAVLNNSLSDVNSQLAGQLDKNANLTKAARVIINDVVGSNESQILGALEVAGEKASVIISNQNGIIANGARFTNMDSISLHTGIPARWVDGSSYYFVRKGTITIGENGLNGEGVKRVTLKSRFLDINGKINGDYIFLRTGANKADDDKSRPAIDTKELGGVYGNQIFIKSSESGFGVNLENIEGTEFLRVLASGPTNLSGPIKSGGRLIISAPTINEASNLKLETGSGSPDLTLEDPNIFGPLYPILDF</sequence>
<evidence type="ECO:0000313" key="3">
    <source>
        <dbReference type="EMBL" id="MDX7987505.1"/>
    </source>
</evidence>
<evidence type="ECO:0000259" key="2">
    <source>
        <dbReference type="SMART" id="SM00912"/>
    </source>
</evidence>